<evidence type="ECO:0000256" key="4">
    <source>
        <dbReference type="RuleBase" id="RU000363"/>
    </source>
</evidence>
<dbReference type="Pfam" id="PF00106">
    <property type="entry name" value="adh_short"/>
    <property type="match status" value="1"/>
</dbReference>
<accession>A0A4Z0F9B1</accession>
<comment type="subcellular location">
    <subcellularLocation>
        <location evidence="1">Endoplasmic reticulum</location>
    </subcellularLocation>
</comment>
<protein>
    <submittedName>
        <fullName evidence="5">SDR family oxidoreductase</fullName>
    </submittedName>
</protein>
<dbReference type="PROSITE" id="PS00061">
    <property type="entry name" value="ADH_SHORT"/>
    <property type="match status" value="1"/>
</dbReference>
<dbReference type="PANTHER" id="PTHR43899:SF13">
    <property type="entry name" value="RH59310P"/>
    <property type="match status" value="1"/>
</dbReference>
<dbReference type="Proteomes" id="UP000297890">
    <property type="component" value="Unassembled WGS sequence"/>
</dbReference>
<dbReference type="PRINTS" id="PR00081">
    <property type="entry name" value="GDHRDH"/>
</dbReference>
<dbReference type="PIRSF" id="PIRSF000126">
    <property type="entry name" value="11-beta-HSD1"/>
    <property type="match status" value="1"/>
</dbReference>
<dbReference type="SUPFAM" id="SSF51735">
    <property type="entry name" value="NAD(P)-binding Rossmann-fold domains"/>
    <property type="match status" value="1"/>
</dbReference>
<organism evidence="5 6">
    <name type="scientific">Candidatus Macondimonas diazotrophica</name>
    <dbReference type="NCBI Taxonomy" id="2305248"/>
    <lineage>
        <taxon>Bacteria</taxon>
        <taxon>Pseudomonadati</taxon>
        <taxon>Pseudomonadota</taxon>
        <taxon>Gammaproteobacteria</taxon>
        <taxon>Chromatiales</taxon>
        <taxon>Ectothiorhodospiraceae</taxon>
        <taxon>Candidatus Macondimonas</taxon>
    </lineage>
</organism>
<dbReference type="InterPro" id="IPR036291">
    <property type="entry name" value="NAD(P)-bd_dom_sf"/>
</dbReference>
<name>A0A4Z0F9B1_9GAMM</name>
<dbReference type="PANTHER" id="PTHR43899">
    <property type="entry name" value="RH59310P"/>
    <property type="match status" value="1"/>
</dbReference>
<keyword evidence="6" id="KW-1185">Reference proteome</keyword>
<dbReference type="PRINTS" id="PR00080">
    <property type="entry name" value="SDRFAMILY"/>
</dbReference>
<dbReference type="InterPro" id="IPR002347">
    <property type="entry name" value="SDR_fam"/>
</dbReference>
<dbReference type="OrthoDB" id="335726at2"/>
<dbReference type="EMBL" id="SRIO01000010">
    <property type="protein sequence ID" value="TFZ82368.1"/>
    <property type="molecule type" value="Genomic_DNA"/>
</dbReference>
<dbReference type="Gene3D" id="3.40.50.720">
    <property type="entry name" value="NAD(P)-binding Rossmann-like Domain"/>
    <property type="match status" value="1"/>
</dbReference>
<evidence type="ECO:0000256" key="3">
    <source>
        <dbReference type="ARBA" id="ARBA00023002"/>
    </source>
</evidence>
<evidence type="ECO:0000256" key="1">
    <source>
        <dbReference type="ARBA" id="ARBA00004240"/>
    </source>
</evidence>
<reference evidence="5 6" key="1">
    <citation type="journal article" date="2019" name="ISME J.">
        <title>Candidatus Macondimonas diazotrophica, a novel gammaproteobacterial genus dominating crude-oil-contaminated coastal sediments.</title>
        <authorList>
            <person name="Karthikeyan S."/>
            <person name="Konstantinidis K."/>
        </authorList>
    </citation>
    <scope>NUCLEOTIDE SEQUENCE [LARGE SCALE GENOMIC DNA]</scope>
    <source>
        <strain evidence="5 6">KTK01</strain>
    </source>
</reference>
<comment type="similarity">
    <text evidence="2 4">Belongs to the short-chain dehydrogenases/reductases (SDR) family.</text>
</comment>
<keyword evidence="3" id="KW-0560">Oxidoreductase</keyword>
<evidence type="ECO:0000256" key="2">
    <source>
        <dbReference type="ARBA" id="ARBA00006484"/>
    </source>
</evidence>
<dbReference type="AlphaFoldDB" id="A0A4Z0F9B1"/>
<dbReference type="CDD" id="cd05233">
    <property type="entry name" value="SDR_c"/>
    <property type="match status" value="1"/>
</dbReference>
<evidence type="ECO:0000313" key="5">
    <source>
        <dbReference type="EMBL" id="TFZ82368.1"/>
    </source>
</evidence>
<sequence length="265" mass="27783">MPMSSANPIAVVTGASSGIGAVYADRLASRGHDLVLVARRMERLHQLVHTLSAAHGIAAHPMQADLTTEAGLGRVEDLLRTDERIGLLVNNAGNGKLCSTADMSDADAAATIALNVVAPTRLTRAVLPAFLKRRSGAIINIASVMAFHALPVTTLYSATKSYALMFTRGLQEELANTGVRVQAVLPAGTATEFYDQAGIPLSAFDPAVVMTTEQLVDAALAGFDQGEAVTLPSVHDTSVWTTYEQARSALFGATQVGTPAPRYVA</sequence>
<dbReference type="GO" id="GO:0016491">
    <property type="term" value="F:oxidoreductase activity"/>
    <property type="evidence" value="ECO:0007669"/>
    <property type="project" value="UniProtKB-KW"/>
</dbReference>
<dbReference type="InterPro" id="IPR051019">
    <property type="entry name" value="VLCFA-Steroid_DH"/>
</dbReference>
<evidence type="ECO:0000313" key="6">
    <source>
        <dbReference type="Proteomes" id="UP000297890"/>
    </source>
</evidence>
<gene>
    <name evidence="5" type="ORF">E4680_08950</name>
</gene>
<dbReference type="InterPro" id="IPR020904">
    <property type="entry name" value="Sc_DH/Rdtase_CS"/>
</dbReference>
<comment type="caution">
    <text evidence="5">The sequence shown here is derived from an EMBL/GenBank/DDBJ whole genome shotgun (WGS) entry which is preliminary data.</text>
</comment>
<proteinExistence type="inferred from homology"/>